<keyword evidence="2" id="KW-1185">Reference proteome</keyword>
<evidence type="ECO:0008006" key="3">
    <source>
        <dbReference type="Google" id="ProtNLM"/>
    </source>
</evidence>
<sequence>MKKLIPIALALIVVAAAAWFGLTALGLVPDSLGLGIGPPPAEQQAAEPEVKEEPPPPAAEFVQLDDLIIPVIGGGGPQRTLYLTVRLKVPAGGQAALAPEKARIQDVFFRHLYDFLPRHMADGRVQPDLEVLKSRLLTVVRRTVETPVNEVLIISVYTR</sequence>
<dbReference type="Proteomes" id="UP000217076">
    <property type="component" value="Unassembled WGS sequence"/>
</dbReference>
<dbReference type="EMBL" id="FNCV01000003">
    <property type="protein sequence ID" value="SDG91837.1"/>
    <property type="molecule type" value="Genomic_DNA"/>
</dbReference>
<name>A0A1G7Y648_9PROT</name>
<organism evidence="1 2">
    <name type="scientific">Roseospirillum parvum</name>
    <dbReference type="NCBI Taxonomy" id="83401"/>
    <lineage>
        <taxon>Bacteria</taxon>
        <taxon>Pseudomonadati</taxon>
        <taxon>Pseudomonadota</taxon>
        <taxon>Alphaproteobacteria</taxon>
        <taxon>Rhodospirillales</taxon>
        <taxon>Rhodospirillaceae</taxon>
        <taxon>Roseospirillum</taxon>
    </lineage>
</organism>
<evidence type="ECO:0000313" key="1">
    <source>
        <dbReference type="EMBL" id="SDG91837.1"/>
    </source>
</evidence>
<dbReference type="STRING" id="83401.SAMN05421742_103199"/>
<evidence type="ECO:0000313" key="2">
    <source>
        <dbReference type="Proteomes" id="UP000217076"/>
    </source>
</evidence>
<accession>A0A1G7Y648</accession>
<reference evidence="2" key="1">
    <citation type="submission" date="2016-10" db="EMBL/GenBank/DDBJ databases">
        <authorList>
            <person name="Varghese N."/>
            <person name="Submissions S."/>
        </authorList>
    </citation>
    <scope>NUCLEOTIDE SEQUENCE [LARGE SCALE GENOMIC DNA]</scope>
    <source>
        <strain evidence="2">930I</strain>
    </source>
</reference>
<gene>
    <name evidence="1" type="ORF">SAMN05421742_103199</name>
</gene>
<dbReference type="AlphaFoldDB" id="A0A1G7Y648"/>
<dbReference type="RefSeq" id="WP_092617010.1">
    <property type="nucleotide sequence ID" value="NZ_FNCV01000003.1"/>
</dbReference>
<proteinExistence type="predicted"/>
<protein>
    <recommendedName>
        <fullName evidence="3">Flagellar protein FliL</fullName>
    </recommendedName>
</protein>